<dbReference type="PANTHER" id="PTHR30349">
    <property type="entry name" value="PHAGE INTEGRASE-RELATED"/>
    <property type="match status" value="1"/>
</dbReference>
<proteinExistence type="predicted"/>
<dbReference type="InterPro" id="IPR011010">
    <property type="entry name" value="DNA_brk_join_enz"/>
</dbReference>
<protein>
    <submittedName>
        <fullName evidence="3">Site-specific integrase</fullName>
    </submittedName>
</protein>
<accession>A0A7G9LKQ0</accession>
<dbReference type="Proteomes" id="UP000515842">
    <property type="component" value="Chromosome"/>
</dbReference>
<evidence type="ECO:0000313" key="3">
    <source>
        <dbReference type="EMBL" id="QNM89199.1"/>
    </source>
</evidence>
<evidence type="ECO:0000256" key="1">
    <source>
        <dbReference type="ARBA" id="ARBA00023172"/>
    </source>
</evidence>
<evidence type="ECO:0000259" key="2">
    <source>
        <dbReference type="PROSITE" id="PS51898"/>
    </source>
</evidence>
<dbReference type="GO" id="GO:0006310">
    <property type="term" value="P:DNA recombination"/>
    <property type="evidence" value="ECO:0007669"/>
    <property type="project" value="UniProtKB-KW"/>
</dbReference>
<dbReference type="InterPro" id="IPR013762">
    <property type="entry name" value="Integrase-like_cat_sf"/>
</dbReference>
<feature type="domain" description="Tyr recombinase" evidence="2">
    <location>
        <begin position="1"/>
        <end position="160"/>
    </location>
</feature>
<dbReference type="EMBL" id="CP060693">
    <property type="protein sequence ID" value="QNM89199.1"/>
    <property type="molecule type" value="Genomic_DNA"/>
</dbReference>
<dbReference type="AlphaFoldDB" id="A0A7G9LKQ0"/>
<dbReference type="PROSITE" id="PS51898">
    <property type="entry name" value="TYR_RECOMBINASE"/>
    <property type="match status" value="1"/>
</dbReference>
<dbReference type="GO" id="GO:0015074">
    <property type="term" value="P:DNA integration"/>
    <property type="evidence" value="ECO:0007669"/>
    <property type="project" value="InterPro"/>
</dbReference>
<gene>
    <name evidence="3" type="ORF">HOO34_05760</name>
</gene>
<dbReference type="RefSeq" id="WP_187473816.1">
    <property type="nucleotide sequence ID" value="NZ_CP060693.1"/>
</dbReference>
<organism evidence="3 4">
    <name type="scientific">Aliarcobacter cryaerophilus</name>
    <dbReference type="NCBI Taxonomy" id="28198"/>
    <lineage>
        <taxon>Bacteria</taxon>
        <taxon>Pseudomonadati</taxon>
        <taxon>Campylobacterota</taxon>
        <taxon>Epsilonproteobacteria</taxon>
        <taxon>Campylobacterales</taxon>
        <taxon>Arcobacteraceae</taxon>
        <taxon>Aliarcobacter</taxon>
    </lineage>
</organism>
<dbReference type="SUPFAM" id="SSF56349">
    <property type="entry name" value="DNA breaking-rejoining enzymes"/>
    <property type="match status" value="1"/>
</dbReference>
<name>A0A7G9LKQ0_9BACT</name>
<sequence>MRPGEIVALKWSDVDFERKMISIERTRIRSKKGEKPKDGLTKTMSSNRKIDLLPIAEQALLEQMKLTVDATYIFLNQSNEPFYVHDIIGKRFREIIKQSGVKERPLYNLRHTFASQMISRGADIVWVSNMLGHKNVSITLSTYTKFIKEDDEVRIRNIEKMGTIMGTFSD</sequence>
<keyword evidence="1" id="KW-0233">DNA recombination</keyword>
<reference evidence="3 4" key="1">
    <citation type="journal article" date="2020" name="Front. Microbiol.">
        <title>Genomic Analysis and Antimicrobial Resistance of Aliarcobacter cryaerophilus Strains From German Water Poultry.</title>
        <authorList>
            <person name="Muller E."/>
            <person name="Hotzel H."/>
            <person name="Ahlers C."/>
            <person name="Hanel I."/>
            <person name="Tomaso H."/>
            <person name="Abdel-Glil M.Y."/>
        </authorList>
    </citation>
    <scope>NUCLEOTIDE SEQUENCE [LARGE SCALE GENOMIC DNA]</scope>
    <source>
        <strain evidence="3 4">16CS1285-4</strain>
    </source>
</reference>
<dbReference type="InterPro" id="IPR050090">
    <property type="entry name" value="Tyrosine_recombinase_XerCD"/>
</dbReference>
<dbReference type="Pfam" id="PF00589">
    <property type="entry name" value="Phage_integrase"/>
    <property type="match status" value="1"/>
</dbReference>
<dbReference type="PANTHER" id="PTHR30349:SF64">
    <property type="entry name" value="PROPHAGE INTEGRASE INTD-RELATED"/>
    <property type="match status" value="1"/>
</dbReference>
<dbReference type="GO" id="GO:0003677">
    <property type="term" value="F:DNA binding"/>
    <property type="evidence" value="ECO:0007669"/>
    <property type="project" value="InterPro"/>
</dbReference>
<dbReference type="Gene3D" id="1.10.443.10">
    <property type="entry name" value="Intergrase catalytic core"/>
    <property type="match status" value="1"/>
</dbReference>
<dbReference type="InterPro" id="IPR002104">
    <property type="entry name" value="Integrase_catalytic"/>
</dbReference>
<evidence type="ECO:0000313" key="4">
    <source>
        <dbReference type="Proteomes" id="UP000515842"/>
    </source>
</evidence>
<dbReference type="CDD" id="cd01189">
    <property type="entry name" value="INT_ICEBs1_C_like"/>
    <property type="match status" value="1"/>
</dbReference>